<dbReference type="PATRIC" id="fig|216942.3.peg.869"/>
<dbReference type="RefSeq" id="WP_075058558.1">
    <property type="nucleotide sequence ID" value="NZ_CP012357.1"/>
</dbReference>
<sequence>MGYKKGVIVNYNNKNYLIVDVVEKQLTDKQLTFLRLKDLISQETLTVESKAVKPVVVNQKQNSENGDTEYINSLFEFNSYKKTDENIFDIVGENTLSIDDVEIDKTLNSYSDDFLNDINPTKTLTNRKLDKYSINGNDVVESFLGDSTQTLYKPRRNKLNEQTDLLATNNFVDQSFDSLKTSDYYQNQQEKEKEKEIKLFDKSELEEQSIKDQELNNNINDVENTDLDIDLNYMSQQNTTTSNETHVQNPVEEEIHSQTQTNETLTDGKDNENNLSYINVTENITQKSDTFSTETLPDNGYKEDYVKINKELINNSFDNKKNEINSNASINRINEYNTRDTILDNTETNGFDTNKLSDILNKQEVILTEFNDKNNYNESNTIYGLGSSFSKATLKESGFYRKFKVMSVWLILLFCLTIITPISLLVSKLVILYLNNEYFSVEYLGIFKFEKVLIIDYVLITLCPFLLIVFIAYIVGFLIFVLEKQYKKVAYQNYTLDNKLKIIDSIQEFNVQTSTYLIKVHNDLKKIKTRLKKQNTNHIPGIKKTNQNQKKVSH</sequence>
<feature type="region of interest" description="Disordered" evidence="1">
    <location>
        <begin position="253"/>
        <end position="273"/>
    </location>
</feature>
<evidence type="ECO:0000313" key="3">
    <source>
        <dbReference type="EMBL" id="AKX34469.1"/>
    </source>
</evidence>
<keyword evidence="2" id="KW-1133">Transmembrane helix</keyword>
<keyword evidence="4" id="KW-1185">Reference proteome</keyword>
<keyword evidence="2" id="KW-0472">Membrane</keyword>
<dbReference type="AlphaFoldDB" id="A0A0K1W2B3"/>
<dbReference type="STRING" id="216942.SLITO_v1c08540"/>
<name>A0A0K1W2B3_9MOLU</name>
<feature type="transmembrane region" description="Helical" evidence="2">
    <location>
        <begin position="454"/>
        <end position="482"/>
    </location>
</feature>
<evidence type="ECO:0000256" key="2">
    <source>
        <dbReference type="SAM" id="Phobius"/>
    </source>
</evidence>
<evidence type="ECO:0000256" key="1">
    <source>
        <dbReference type="SAM" id="MobiDB-lite"/>
    </source>
</evidence>
<keyword evidence="2" id="KW-0812">Transmembrane</keyword>
<proteinExistence type="predicted"/>
<gene>
    <name evidence="3" type="ORF">SLITO_v1c08540</name>
</gene>
<dbReference type="KEGG" id="sll:SLITO_v1c08540"/>
<protein>
    <recommendedName>
        <fullName evidence="5">Transmembrane protein</fullName>
    </recommendedName>
</protein>
<dbReference type="OrthoDB" id="388661at2"/>
<accession>A0A0K1W2B3</accession>
<organism evidence="3 4">
    <name type="scientific">Spiroplasma litorale</name>
    <dbReference type="NCBI Taxonomy" id="216942"/>
    <lineage>
        <taxon>Bacteria</taxon>
        <taxon>Bacillati</taxon>
        <taxon>Mycoplasmatota</taxon>
        <taxon>Mollicutes</taxon>
        <taxon>Entomoplasmatales</taxon>
        <taxon>Spiroplasmataceae</taxon>
        <taxon>Spiroplasma</taxon>
    </lineage>
</organism>
<feature type="transmembrane region" description="Helical" evidence="2">
    <location>
        <begin position="408"/>
        <end position="434"/>
    </location>
</feature>
<evidence type="ECO:0000313" key="4">
    <source>
        <dbReference type="Proteomes" id="UP000067476"/>
    </source>
</evidence>
<reference evidence="3 4" key="1">
    <citation type="journal article" date="2015" name="Genome Announc.">
        <title>Complete Genome Sequence of Spiroplasma litorale TN-1T (DSM 21781), a Bacterium Isolated from a Green-Eyed Horsefly (Tabanus nigrovittatus).</title>
        <authorList>
            <person name="Lo W.S."/>
            <person name="Lai Y.C."/>
            <person name="Lien Y.W."/>
            <person name="Wang T.H."/>
            <person name="Kuo C.H."/>
        </authorList>
    </citation>
    <scope>NUCLEOTIDE SEQUENCE [LARGE SCALE GENOMIC DNA]</scope>
    <source>
        <strain evidence="3 4">TN-1</strain>
    </source>
</reference>
<dbReference type="Proteomes" id="UP000067476">
    <property type="component" value="Chromosome"/>
</dbReference>
<dbReference type="EMBL" id="CP012357">
    <property type="protein sequence ID" value="AKX34469.1"/>
    <property type="molecule type" value="Genomic_DNA"/>
</dbReference>
<evidence type="ECO:0008006" key="5">
    <source>
        <dbReference type="Google" id="ProtNLM"/>
    </source>
</evidence>